<dbReference type="FunFam" id="3.30.40.10:FF:000396">
    <property type="entry name" value="Ubiquitin carboxyl-terminal hydrolase"/>
    <property type="match status" value="1"/>
</dbReference>
<evidence type="ECO:0000256" key="14">
    <source>
        <dbReference type="PROSITE-ProRule" id="PRU00502"/>
    </source>
</evidence>
<dbReference type="InterPro" id="IPR028889">
    <property type="entry name" value="USP"/>
</dbReference>
<dbReference type="PROSITE" id="PS50235">
    <property type="entry name" value="USP_3"/>
    <property type="match status" value="1"/>
</dbReference>
<feature type="domain" description="USP" evidence="17">
    <location>
        <begin position="316"/>
        <end position="811"/>
    </location>
</feature>
<dbReference type="InterPro" id="IPR001394">
    <property type="entry name" value="Peptidase_C19_UCH"/>
</dbReference>
<dbReference type="AlphaFoldDB" id="A0A2T9Y727"/>
<evidence type="ECO:0000256" key="15">
    <source>
        <dbReference type="RuleBase" id="RU366025"/>
    </source>
</evidence>
<evidence type="ECO:0000313" key="19">
    <source>
        <dbReference type="EMBL" id="PVU88127.1"/>
    </source>
</evidence>
<dbReference type="PROSITE" id="PS00972">
    <property type="entry name" value="USP_1"/>
    <property type="match status" value="1"/>
</dbReference>
<dbReference type="PIRSF" id="PIRSF016308">
    <property type="entry name" value="UBP"/>
    <property type="match status" value="1"/>
</dbReference>
<evidence type="ECO:0000256" key="8">
    <source>
        <dbReference type="ARBA" id="ARBA00022801"/>
    </source>
</evidence>
<comment type="similarity">
    <text evidence="2 11 15">Belongs to the peptidase C19 family.</text>
</comment>
<dbReference type="InterPro" id="IPR041432">
    <property type="entry name" value="UBP13_Znf-UBP_var"/>
</dbReference>
<dbReference type="SUPFAM" id="SSF54001">
    <property type="entry name" value="Cysteine proteinases"/>
    <property type="match status" value="1"/>
</dbReference>
<dbReference type="Pfam" id="PF00443">
    <property type="entry name" value="UCH"/>
    <property type="match status" value="1"/>
</dbReference>
<dbReference type="EMBL" id="MBFT01000656">
    <property type="protein sequence ID" value="PVU88127.1"/>
    <property type="molecule type" value="Genomic_DNA"/>
</dbReference>
<keyword evidence="7 11" id="KW-0833">Ubl conjugation pathway</keyword>
<evidence type="ECO:0000256" key="2">
    <source>
        <dbReference type="ARBA" id="ARBA00009085"/>
    </source>
</evidence>
<dbReference type="InterPro" id="IPR009060">
    <property type="entry name" value="UBA-like_sf"/>
</dbReference>
<dbReference type="PANTHER" id="PTHR21646:SF10">
    <property type="entry name" value="UBIQUITIN CARBOXYL-TERMINAL HYDROLASE 14"/>
    <property type="match status" value="1"/>
</dbReference>
<keyword evidence="9 11" id="KW-0788">Thiol protease</keyword>
<evidence type="ECO:0000256" key="12">
    <source>
        <dbReference type="PIRSR" id="PIRSR016308-1"/>
    </source>
</evidence>
<feature type="binding site" evidence="13">
    <location>
        <position position="189"/>
    </location>
    <ligand>
        <name>Zn(2+)</name>
        <dbReference type="ChEBI" id="CHEBI:29105"/>
    </ligand>
</feature>
<dbReference type="Pfam" id="PF00627">
    <property type="entry name" value="UBA"/>
    <property type="match status" value="2"/>
</dbReference>
<sequence length="811" mass="91548">MITECPHLTSFNISLPPSNALIYNDECTLCFDTEKDEGGIDVCLTCYNGGCTSSERQHGMIHHVKTNHPLSVNIHKVLKQVIVDSNKNGDDERAAKITKLEIIETDPKDDENKKYDTIARIRCYTCGLLDESYKLPEIATKGIIVSGLSASKKSEVSSWTDKVLECEHMYLVDNKNTGNPISQVSEKHCKLCDKDENLWMCLECGSIGCGRKQYDGSGGNNHAIEHFNETGHKASVKLGTIEPNGTADVYCYICDENRMDPFLAKHLSDIGIQVETQKKTEKGMSELELEQNLKLDFSMVTEDGKMLEPVSGSGLTGLRNLGNSCYLSAAVQCVYDLPSFKSRYEKGTTDHYLECTHDLPPKCLTCQLYKLGDGLWSGRYQNAPENSTGNKESWNLGNSSKTQYGIQPRMFKDIISKNNEEFSQMRQQDSFEFLQFMSKQISLSEKKNGKRGNDDPTKVFDFEAEQRLLCTNCQCVRYSKQLTSSITLPIPKIPEQENSKLVSIKDCFDELCRDEIIEDYNCPNCKTKTIAKKTLRFASFPKVLVVQTNRFELVDWVPTKINTLLDVPSNDKINLEKYRGTGIQENERPMPEDEGRTESTDYIYEQVDSEKLQSLTETGFPEDWCKYALLETGNDSTEMAMNYLMENIDRLSGPAPQPTQRNTRINTEMDVDPSLITMLCDMGFTPAQSKRALKETDNDMERAVDWLFSHPEITGEEIEDSNNNEGSCLGSDETENVGVSDKTAEYKLASFISHKGNSIHSGHYVSHVKKKIEGEGIENENEYWVLFNDDHVVKQPHPATDSGYVYILKLC</sequence>
<evidence type="ECO:0000256" key="1">
    <source>
        <dbReference type="ARBA" id="ARBA00000707"/>
    </source>
</evidence>
<dbReference type="SMART" id="SM00165">
    <property type="entry name" value="UBA"/>
    <property type="match status" value="2"/>
</dbReference>
<keyword evidence="8 11" id="KW-0378">Hydrolase</keyword>
<dbReference type="GO" id="GO:0004843">
    <property type="term" value="F:cysteine-type deubiquitinase activity"/>
    <property type="evidence" value="ECO:0007669"/>
    <property type="project" value="UniProtKB-UniRule"/>
</dbReference>
<evidence type="ECO:0000256" key="3">
    <source>
        <dbReference type="ARBA" id="ARBA00022670"/>
    </source>
</evidence>
<evidence type="ECO:0000256" key="5">
    <source>
        <dbReference type="ARBA" id="ARBA00022737"/>
    </source>
</evidence>
<keyword evidence="6 14" id="KW-0863">Zinc-finger</keyword>
<dbReference type="InterPro" id="IPR013083">
    <property type="entry name" value="Znf_RING/FYVE/PHD"/>
</dbReference>
<evidence type="ECO:0000256" key="4">
    <source>
        <dbReference type="ARBA" id="ARBA00022723"/>
    </source>
</evidence>
<feature type="domain" description="UBP-type" evidence="18">
    <location>
        <begin position="164"/>
        <end position="274"/>
    </location>
</feature>
<name>A0A2T9Y727_9FUNG</name>
<protein>
    <recommendedName>
        <fullName evidence="11 15">Ubiquitin carboxyl-terminal hydrolase</fullName>
        <ecNumber evidence="11 15">3.4.19.12</ecNumber>
    </recommendedName>
</protein>
<evidence type="ECO:0000256" key="6">
    <source>
        <dbReference type="ARBA" id="ARBA00022771"/>
    </source>
</evidence>
<evidence type="ECO:0000259" key="18">
    <source>
        <dbReference type="PROSITE" id="PS50271"/>
    </source>
</evidence>
<feature type="binding site" evidence="13">
    <location>
        <position position="209"/>
    </location>
    <ligand>
        <name>Zn(2+)</name>
        <dbReference type="ChEBI" id="CHEBI:29105"/>
    </ligand>
</feature>
<dbReference type="CDD" id="cd14386">
    <property type="entry name" value="UBA2_UBP5"/>
    <property type="match status" value="1"/>
</dbReference>
<dbReference type="Gene3D" id="3.90.70.10">
    <property type="entry name" value="Cysteine proteinases"/>
    <property type="match status" value="1"/>
</dbReference>
<feature type="domain" description="UBA" evidence="16">
    <location>
        <begin position="606"/>
        <end position="647"/>
    </location>
</feature>
<feature type="binding site" evidence="13">
    <location>
        <position position="192"/>
    </location>
    <ligand>
        <name>Zn(2+)</name>
        <dbReference type="ChEBI" id="CHEBI:29105"/>
    </ligand>
</feature>
<dbReference type="SUPFAM" id="SSF57850">
    <property type="entry name" value="RING/U-box"/>
    <property type="match status" value="2"/>
</dbReference>
<dbReference type="EC" id="3.4.19.12" evidence="11 15"/>
<evidence type="ECO:0000259" key="17">
    <source>
        <dbReference type="PROSITE" id="PS50235"/>
    </source>
</evidence>
<keyword evidence="4 11" id="KW-0479">Metal-binding</keyword>
<dbReference type="PROSITE" id="PS50030">
    <property type="entry name" value="UBA"/>
    <property type="match status" value="2"/>
</dbReference>
<keyword evidence="10 11" id="KW-0862">Zinc</keyword>
<dbReference type="Gene3D" id="3.30.40.10">
    <property type="entry name" value="Zinc/RING finger domain, C3HC4 (zinc finger)"/>
    <property type="match status" value="2"/>
</dbReference>
<evidence type="ECO:0000259" key="16">
    <source>
        <dbReference type="PROSITE" id="PS50030"/>
    </source>
</evidence>
<organism evidence="19 20">
    <name type="scientific">Furculomyces boomerangus</name>
    <dbReference type="NCBI Taxonomy" id="61424"/>
    <lineage>
        <taxon>Eukaryota</taxon>
        <taxon>Fungi</taxon>
        <taxon>Fungi incertae sedis</taxon>
        <taxon>Zoopagomycota</taxon>
        <taxon>Kickxellomycotina</taxon>
        <taxon>Harpellomycetes</taxon>
        <taxon>Harpellales</taxon>
        <taxon>Harpellaceae</taxon>
        <taxon>Furculomyces</taxon>
    </lineage>
</organism>
<comment type="caution">
    <text evidence="19">The sequence shown here is derived from an EMBL/GenBank/DDBJ whole genome shotgun (WGS) entry which is preliminary data.</text>
</comment>
<evidence type="ECO:0000256" key="10">
    <source>
        <dbReference type="ARBA" id="ARBA00022833"/>
    </source>
</evidence>
<evidence type="ECO:0000256" key="13">
    <source>
        <dbReference type="PIRSR" id="PIRSR016308-3"/>
    </source>
</evidence>
<dbReference type="OrthoDB" id="361536at2759"/>
<dbReference type="InterPro" id="IPR018200">
    <property type="entry name" value="USP_CS"/>
</dbReference>
<dbReference type="GO" id="GO:0016579">
    <property type="term" value="P:protein deubiquitination"/>
    <property type="evidence" value="ECO:0007669"/>
    <property type="project" value="InterPro"/>
</dbReference>
<feature type="active site" description="Nucleophile" evidence="12">
    <location>
        <position position="325"/>
    </location>
</feature>
<accession>A0A2T9Y727</accession>
<dbReference type="SUPFAM" id="SSF46934">
    <property type="entry name" value="UBA-like"/>
    <property type="match status" value="1"/>
</dbReference>
<dbReference type="Pfam" id="PF17807">
    <property type="entry name" value="zf-UBP_var"/>
    <property type="match status" value="1"/>
</dbReference>
<dbReference type="SMART" id="SM00290">
    <property type="entry name" value="ZnF_UBP"/>
    <property type="match status" value="2"/>
</dbReference>
<dbReference type="InterPro" id="IPR038765">
    <property type="entry name" value="Papain-like_cys_pep_sf"/>
</dbReference>
<comment type="catalytic activity">
    <reaction evidence="1 11 15">
        <text>Thiol-dependent hydrolysis of ester, thioester, amide, peptide and isopeptide bonds formed by the C-terminal Gly of ubiquitin (a 76-residue protein attached to proteins as an intracellular targeting signal).</text>
        <dbReference type="EC" id="3.4.19.12"/>
    </reaction>
</comment>
<dbReference type="InterPro" id="IPR001607">
    <property type="entry name" value="Znf_UBP"/>
</dbReference>
<feature type="domain" description="UBP-type" evidence="18">
    <location>
        <begin position="3"/>
        <end position="107"/>
    </location>
</feature>
<dbReference type="STRING" id="61424.A0A2T9Y727"/>
<dbReference type="Gene3D" id="1.10.8.10">
    <property type="entry name" value="DNA helicase RuvA subunit, C-terminal domain"/>
    <property type="match status" value="2"/>
</dbReference>
<gene>
    <name evidence="19" type="ORF">BB559_005717</name>
</gene>
<keyword evidence="5" id="KW-0677">Repeat</keyword>
<dbReference type="InterPro" id="IPR016652">
    <property type="entry name" value="Ubiquitinyl_hydrolase"/>
</dbReference>
<reference evidence="19 20" key="1">
    <citation type="journal article" date="2018" name="MBio">
        <title>Comparative Genomics Reveals the Core Gene Toolbox for the Fungus-Insect Symbiosis.</title>
        <authorList>
            <person name="Wang Y."/>
            <person name="Stata M."/>
            <person name="Wang W."/>
            <person name="Stajich J.E."/>
            <person name="White M.M."/>
            <person name="Moncalvo J.M."/>
        </authorList>
    </citation>
    <scope>NUCLEOTIDE SEQUENCE [LARGE SCALE GENOMIC DNA]</scope>
    <source>
        <strain evidence="19 20">AUS-77-4</strain>
    </source>
</reference>
<feature type="binding site" evidence="13">
    <location>
        <position position="222"/>
    </location>
    <ligand>
        <name>Zn(2+)</name>
        <dbReference type="ChEBI" id="CHEBI:29105"/>
    </ligand>
</feature>
<dbReference type="PROSITE" id="PS00973">
    <property type="entry name" value="USP_2"/>
    <property type="match status" value="1"/>
</dbReference>
<evidence type="ECO:0000256" key="11">
    <source>
        <dbReference type="PIRNR" id="PIRNR016308"/>
    </source>
</evidence>
<keyword evidence="20" id="KW-1185">Reference proteome</keyword>
<dbReference type="GO" id="GO:0008270">
    <property type="term" value="F:zinc ion binding"/>
    <property type="evidence" value="ECO:0007669"/>
    <property type="project" value="UniProtKB-UniRule"/>
</dbReference>
<dbReference type="PROSITE" id="PS50271">
    <property type="entry name" value="ZF_UBP"/>
    <property type="match status" value="2"/>
</dbReference>
<proteinExistence type="inferred from homology"/>
<evidence type="ECO:0000313" key="20">
    <source>
        <dbReference type="Proteomes" id="UP000245699"/>
    </source>
</evidence>
<dbReference type="GO" id="GO:0006508">
    <property type="term" value="P:proteolysis"/>
    <property type="evidence" value="ECO:0007669"/>
    <property type="project" value="UniProtKB-KW"/>
</dbReference>
<keyword evidence="3 11" id="KW-0645">Protease</keyword>
<feature type="active site" description="Proton acceptor" evidence="12">
    <location>
        <position position="763"/>
    </location>
</feature>
<evidence type="ECO:0000256" key="9">
    <source>
        <dbReference type="ARBA" id="ARBA00022807"/>
    </source>
</evidence>
<feature type="domain" description="UBA" evidence="16">
    <location>
        <begin position="670"/>
        <end position="710"/>
    </location>
</feature>
<dbReference type="Pfam" id="PF02148">
    <property type="entry name" value="zf-UBP"/>
    <property type="match status" value="1"/>
</dbReference>
<dbReference type="Proteomes" id="UP000245699">
    <property type="component" value="Unassembled WGS sequence"/>
</dbReference>
<dbReference type="InterPro" id="IPR050185">
    <property type="entry name" value="Ub_carboxyl-term_hydrolase"/>
</dbReference>
<evidence type="ECO:0000256" key="7">
    <source>
        <dbReference type="ARBA" id="ARBA00022786"/>
    </source>
</evidence>
<dbReference type="InterPro" id="IPR015940">
    <property type="entry name" value="UBA"/>
</dbReference>
<dbReference type="PANTHER" id="PTHR21646">
    <property type="entry name" value="UBIQUITIN CARBOXYL-TERMINAL HYDROLASE"/>
    <property type="match status" value="1"/>
</dbReference>